<keyword evidence="1" id="KW-1133">Transmembrane helix</keyword>
<evidence type="ECO:0000313" key="2">
    <source>
        <dbReference type="EMBL" id="MBX47775.1"/>
    </source>
</evidence>
<dbReference type="EMBL" id="GGEC01067291">
    <property type="protein sequence ID" value="MBX47775.1"/>
    <property type="molecule type" value="Transcribed_RNA"/>
</dbReference>
<organism evidence="2">
    <name type="scientific">Rhizophora mucronata</name>
    <name type="common">Asiatic mangrove</name>
    <dbReference type="NCBI Taxonomy" id="61149"/>
    <lineage>
        <taxon>Eukaryota</taxon>
        <taxon>Viridiplantae</taxon>
        <taxon>Streptophyta</taxon>
        <taxon>Embryophyta</taxon>
        <taxon>Tracheophyta</taxon>
        <taxon>Spermatophyta</taxon>
        <taxon>Magnoliopsida</taxon>
        <taxon>eudicotyledons</taxon>
        <taxon>Gunneridae</taxon>
        <taxon>Pentapetalae</taxon>
        <taxon>rosids</taxon>
        <taxon>fabids</taxon>
        <taxon>Malpighiales</taxon>
        <taxon>Rhizophoraceae</taxon>
        <taxon>Rhizophora</taxon>
    </lineage>
</organism>
<name>A0A2P2NZ64_RHIMU</name>
<sequence>MLFTSLICICIKFLFHSSFFHFLLTIHS</sequence>
<keyword evidence="1" id="KW-0812">Transmembrane</keyword>
<accession>A0A2P2NZ64</accession>
<proteinExistence type="predicted"/>
<evidence type="ECO:0000256" key="1">
    <source>
        <dbReference type="SAM" id="Phobius"/>
    </source>
</evidence>
<protein>
    <submittedName>
        <fullName evidence="2">Uncharacterized protein</fullName>
    </submittedName>
</protein>
<dbReference type="AlphaFoldDB" id="A0A2P2NZ64"/>
<keyword evidence="1" id="KW-0472">Membrane</keyword>
<feature type="transmembrane region" description="Helical" evidence="1">
    <location>
        <begin position="6"/>
        <end position="26"/>
    </location>
</feature>
<reference evidence="2" key="1">
    <citation type="submission" date="2018-02" db="EMBL/GenBank/DDBJ databases">
        <title>Rhizophora mucronata_Transcriptome.</title>
        <authorList>
            <person name="Meera S.P."/>
            <person name="Sreeshan A."/>
            <person name="Augustine A."/>
        </authorList>
    </citation>
    <scope>NUCLEOTIDE SEQUENCE</scope>
    <source>
        <tissue evidence="2">Leaf</tissue>
    </source>
</reference>